<accession>A0ABY5W8R7</accession>
<reference evidence="1" key="1">
    <citation type="submission" date="2021-04" db="EMBL/GenBank/DDBJ databases">
        <authorList>
            <person name="Hartkoorn R.C."/>
            <person name="Beaudoing E."/>
            <person name="Hot D."/>
        </authorList>
    </citation>
    <scope>NUCLEOTIDE SEQUENCE</scope>
    <source>
        <strain evidence="1">NRRL B-16292</strain>
    </source>
</reference>
<dbReference type="EMBL" id="CP073720">
    <property type="protein sequence ID" value="UWP85609.1"/>
    <property type="molecule type" value="Genomic_DNA"/>
</dbReference>
<evidence type="ECO:0008006" key="3">
    <source>
        <dbReference type="Google" id="ProtNLM"/>
    </source>
</evidence>
<dbReference type="RefSeq" id="WP_259863752.1">
    <property type="nucleotide sequence ID" value="NZ_BAAAST010000012.1"/>
</dbReference>
<keyword evidence="2" id="KW-1185">Reference proteome</keyword>
<proteinExistence type="predicted"/>
<protein>
    <recommendedName>
        <fullName evidence="3">Transposase</fullName>
    </recommendedName>
</protein>
<sequence length="48" mass="5433">MIRLLCETGAETFCAIRSYLATTRKHGINALETLTQLHNGRTWLPETT</sequence>
<dbReference type="Proteomes" id="UP001059617">
    <property type="component" value="Chromosome"/>
</dbReference>
<name>A0ABY5W8R7_9ACTN</name>
<gene>
    <name evidence="1" type="ORF">Dfulv_15740</name>
</gene>
<evidence type="ECO:0000313" key="1">
    <source>
        <dbReference type="EMBL" id="UWP85609.1"/>
    </source>
</evidence>
<reference evidence="1" key="2">
    <citation type="submission" date="2022-09" db="EMBL/GenBank/DDBJ databases">
        <title>Biosynthetic gene clusters of Dactylosporangioum fulvum.</title>
        <authorList>
            <person name="Caradec T."/>
        </authorList>
    </citation>
    <scope>NUCLEOTIDE SEQUENCE</scope>
    <source>
        <strain evidence="1">NRRL B-16292</strain>
    </source>
</reference>
<evidence type="ECO:0000313" key="2">
    <source>
        <dbReference type="Proteomes" id="UP001059617"/>
    </source>
</evidence>
<organism evidence="1 2">
    <name type="scientific">Dactylosporangium fulvum</name>
    <dbReference type="NCBI Taxonomy" id="53359"/>
    <lineage>
        <taxon>Bacteria</taxon>
        <taxon>Bacillati</taxon>
        <taxon>Actinomycetota</taxon>
        <taxon>Actinomycetes</taxon>
        <taxon>Micromonosporales</taxon>
        <taxon>Micromonosporaceae</taxon>
        <taxon>Dactylosporangium</taxon>
    </lineage>
</organism>